<evidence type="ECO:0000256" key="2">
    <source>
        <dbReference type="SAM" id="Phobius"/>
    </source>
</evidence>
<feature type="transmembrane region" description="Helical" evidence="2">
    <location>
        <begin position="519"/>
        <end position="538"/>
    </location>
</feature>
<feature type="transmembrane region" description="Helical" evidence="2">
    <location>
        <begin position="68"/>
        <end position="90"/>
    </location>
</feature>
<accession>A0A9P9XEI9</accession>
<feature type="transmembrane region" description="Helical" evidence="2">
    <location>
        <begin position="174"/>
        <end position="193"/>
    </location>
</feature>
<dbReference type="Proteomes" id="UP001056436">
    <property type="component" value="Unassembled WGS sequence"/>
</dbReference>
<keyword evidence="2" id="KW-0472">Membrane</keyword>
<evidence type="ECO:0000313" key="4">
    <source>
        <dbReference type="Proteomes" id="UP001056436"/>
    </source>
</evidence>
<feature type="transmembrane region" description="Helical" evidence="2">
    <location>
        <begin position="110"/>
        <end position="131"/>
    </location>
</feature>
<reference evidence="3" key="1">
    <citation type="submission" date="2019-01" db="EMBL/GenBank/DDBJ databases">
        <title>Colletotrichum abscissum LGMF1257.</title>
        <authorList>
            <person name="Baroncelli R."/>
        </authorList>
    </citation>
    <scope>NUCLEOTIDE SEQUENCE</scope>
    <source>
        <strain evidence="3">Ca142</strain>
    </source>
</reference>
<name>A0A9P9XEI9_9PEZI</name>
<dbReference type="PANTHER" id="PTHR35394">
    <property type="entry name" value="DUF3176 DOMAIN-CONTAINING PROTEIN"/>
    <property type="match status" value="1"/>
</dbReference>
<evidence type="ECO:0000313" key="3">
    <source>
        <dbReference type="EMBL" id="KAI3552941.1"/>
    </source>
</evidence>
<feature type="compositionally biased region" description="Basic and acidic residues" evidence="1">
    <location>
        <begin position="13"/>
        <end position="25"/>
    </location>
</feature>
<dbReference type="OrthoDB" id="5242705at2759"/>
<dbReference type="Pfam" id="PF11374">
    <property type="entry name" value="DUF3176"/>
    <property type="match status" value="1"/>
</dbReference>
<sequence>MISQAHRSTNGPQKDELIHQDEAGHRTSHKTVPKVVESHLGDYDILPARENTLDSVGEPDTYSTLRWWYMEIGCCFLAVASLVAQAIVLWQYDGKPQDAWPSTILTLNGLIAILSTVCRATFMIAVGSILSQAKWNHFSGKKGGYHRLDDFTLIDDASRGSWGSLQLMWRFKGAHIACVGAVLTMLSLALGFFSQQLITLRIDQVMSNTQGEAGTVARSQWASTVSGYSNSWNPLSPTKLAMYTGFMSTEVNLPQVTCPTGNCTWPIVPTVGVCGSCVDLTSEIKMNRSSSASCVVTAPDGARLSGYCGTGSDWMPVFNISTGSNRTFESTDPRMIKADAPNLIAQFSGLGIPGGMPATTPLDDSHAAECALWYCLQARNISVESGQLKDEIVDTWSEVDEGSTSTGRNVTFVNIPANFNTEAGKSYGMGPFQMYAMKAYAKTNIIGNVSADGTLGIVFTSASPFADGMHASFGDVGSWMERLTRSLTNDVRLNSNDTTGNDAFRGTVMATQVVIVVRWAWIVYSVALVAVSVIYLVVEVLRTKRKGLLPWKSDVLLPVCMNMDDEIREKAAGGIVEPGGLKRLVGDVPVQLKADRTGVIRFAQEVKTDGTHSPRENANE</sequence>
<feature type="region of interest" description="Disordered" evidence="1">
    <location>
        <begin position="1"/>
        <end position="31"/>
    </location>
</feature>
<dbReference type="AlphaFoldDB" id="A0A9P9XEI9"/>
<dbReference type="InterPro" id="IPR021514">
    <property type="entry name" value="DUF3176"/>
</dbReference>
<comment type="caution">
    <text evidence="3">The sequence shown here is derived from an EMBL/GenBank/DDBJ whole genome shotgun (WGS) entry which is preliminary data.</text>
</comment>
<keyword evidence="2" id="KW-0812">Transmembrane</keyword>
<dbReference type="PANTHER" id="PTHR35394:SF5">
    <property type="entry name" value="DUF3176 DOMAIN-CONTAINING PROTEIN"/>
    <property type="match status" value="1"/>
</dbReference>
<keyword evidence="4" id="KW-1185">Reference proteome</keyword>
<proteinExistence type="predicted"/>
<protein>
    <submittedName>
        <fullName evidence="3">Uncharacterized protein</fullName>
    </submittedName>
</protein>
<dbReference type="EMBL" id="SDAQ01000035">
    <property type="protein sequence ID" value="KAI3552941.1"/>
    <property type="molecule type" value="Genomic_DNA"/>
</dbReference>
<organism evidence="3 4">
    <name type="scientific">Colletotrichum abscissum</name>
    <dbReference type="NCBI Taxonomy" id="1671311"/>
    <lineage>
        <taxon>Eukaryota</taxon>
        <taxon>Fungi</taxon>
        <taxon>Dikarya</taxon>
        <taxon>Ascomycota</taxon>
        <taxon>Pezizomycotina</taxon>
        <taxon>Sordariomycetes</taxon>
        <taxon>Hypocreomycetidae</taxon>
        <taxon>Glomerellales</taxon>
        <taxon>Glomerellaceae</taxon>
        <taxon>Colletotrichum</taxon>
        <taxon>Colletotrichum acutatum species complex</taxon>
    </lineage>
</organism>
<feature type="compositionally biased region" description="Polar residues" evidence="1">
    <location>
        <begin position="1"/>
        <end position="12"/>
    </location>
</feature>
<evidence type="ECO:0000256" key="1">
    <source>
        <dbReference type="SAM" id="MobiDB-lite"/>
    </source>
</evidence>
<keyword evidence="2" id="KW-1133">Transmembrane helix</keyword>
<gene>
    <name evidence="3" type="ORF">CABS02_06946</name>
</gene>